<dbReference type="STRING" id="1458425.SRAA_0672"/>
<feature type="site" description="Interaction with substrate tRNA" evidence="10">
    <location>
        <position position="104"/>
    </location>
</feature>
<reference evidence="15 16" key="1">
    <citation type="journal article" date="2014" name="Nat. Commun.">
        <title>Physiological and genomic features of highly alkaliphilic hydrogen-utilizing Betaproteobacteria from a continental serpentinizing site.</title>
        <authorList>
            <person name="Suzuki S."/>
            <person name="Kuenen J.G."/>
            <person name="Schipper K."/>
            <person name="van der Velde S."/>
            <person name="Ishii S."/>
            <person name="Wu A."/>
            <person name="Sorokin D.Y."/>
            <person name="Tenney A."/>
            <person name="Meng X.Y."/>
            <person name="Morrill P.L."/>
            <person name="Kamagata Y."/>
            <person name="Muyzer G."/>
            <person name="Nealson K.H."/>
        </authorList>
    </citation>
    <scope>NUCLEOTIDE SEQUENCE [LARGE SCALE GENOMIC DNA]</scope>
    <source>
        <strain evidence="15 16">A1</strain>
    </source>
</reference>
<evidence type="ECO:0000256" key="2">
    <source>
        <dbReference type="ARBA" id="ARBA00003213"/>
    </source>
</evidence>
<evidence type="ECO:0000313" key="16">
    <source>
        <dbReference type="Proteomes" id="UP000067461"/>
    </source>
</evidence>
<evidence type="ECO:0000256" key="14">
    <source>
        <dbReference type="SAM" id="MobiDB-lite"/>
    </source>
</evidence>
<evidence type="ECO:0000256" key="4">
    <source>
        <dbReference type="ARBA" id="ARBA00022679"/>
    </source>
</evidence>
<dbReference type="Gene3D" id="1.10.20.140">
    <property type="match status" value="1"/>
</dbReference>
<dbReference type="Pfam" id="PF01715">
    <property type="entry name" value="IPPT"/>
    <property type="match status" value="1"/>
</dbReference>
<keyword evidence="8 10" id="KW-0460">Magnesium</keyword>
<evidence type="ECO:0000256" key="6">
    <source>
        <dbReference type="ARBA" id="ARBA00022741"/>
    </source>
</evidence>
<dbReference type="HAMAP" id="MF_00185">
    <property type="entry name" value="IPP_trans"/>
    <property type="match status" value="1"/>
</dbReference>
<protein>
    <recommendedName>
        <fullName evidence="10">tRNA dimethylallyltransferase</fullName>
        <ecNumber evidence="10">2.5.1.75</ecNumber>
    </recommendedName>
    <alternativeName>
        <fullName evidence="10">Dimethylallyl diphosphate:tRNA dimethylallyltransferase</fullName>
        <shortName evidence="10">DMAPP:tRNA dimethylallyltransferase</shortName>
        <shortName evidence="10">DMATase</shortName>
    </alternativeName>
    <alternativeName>
        <fullName evidence="10">Isopentenyl-diphosphate:tRNA isopentenyltransferase</fullName>
        <shortName evidence="10">IPP transferase</shortName>
        <shortName evidence="10">IPPT</shortName>
        <shortName evidence="10">IPTase</shortName>
    </alternativeName>
</protein>
<dbReference type="CDD" id="cd02019">
    <property type="entry name" value="NK"/>
    <property type="match status" value="1"/>
</dbReference>
<dbReference type="GO" id="GO:0052381">
    <property type="term" value="F:tRNA dimethylallyltransferase activity"/>
    <property type="evidence" value="ECO:0007669"/>
    <property type="project" value="UniProtKB-UniRule"/>
</dbReference>
<feature type="binding site" evidence="10">
    <location>
        <begin position="15"/>
        <end position="20"/>
    </location>
    <ligand>
        <name>substrate</name>
    </ligand>
</feature>
<dbReference type="KEGG" id="cbaa:SRAA_0672"/>
<dbReference type="FunFam" id="1.10.20.140:FF:000001">
    <property type="entry name" value="tRNA dimethylallyltransferase"/>
    <property type="match status" value="1"/>
</dbReference>
<keyword evidence="16" id="KW-1185">Reference proteome</keyword>
<dbReference type="OrthoDB" id="9776390at2"/>
<dbReference type="SUPFAM" id="SSF52540">
    <property type="entry name" value="P-loop containing nucleoside triphosphate hydrolases"/>
    <property type="match status" value="1"/>
</dbReference>
<evidence type="ECO:0000256" key="9">
    <source>
        <dbReference type="ARBA" id="ARBA00049563"/>
    </source>
</evidence>
<dbReference type="AlphaFoldDB" id="A0A060NG07"/>
<feature type="site" description="Interaction with substrate tRNA" evidence="10">
    <location>
        <position position="126"/>
    </location>
</feature>
<dbReference type="GO" id="GO:0005524">
    <property type="term" value="F:ATP binding"/>
    <property type="evidence" value="ECO:0007669"/>
    <property type="project" value="UniProtKB-UniRule"/>
</dbReference>
<keyword evidence="4 10" id="KW-0808">Transferase</keyword>
<dbReference type="RefSeq" id="WP_045530971.1">
    <property type="nucleotide sequence ID" value="NZ_AP014568.1"/>
</dbReference>
<organism evidence="15 16">
    <name type="scientific">Serpentinimonas raichei</name>
    <dbReference type="NCBI Taxonomy" id="1458425"/>
    <lineage>
        <taxon>Bacteria</taxon>
        <taxon>Pseudomonadati</taxon>
        <taxon>Pseudomonadota</taxon>
        <taxon>Betaproteobacteria</taxon>
        <taxon>Burkholderiales</taxon>
        <taxon>Comamonadaceae</taxon>
        <taxon>Serpentinimonas</taxon>
    </lineage>
</organism>
<keyword evidence="6 10" id="KW-0547">Nucleotide-binding</keyword>
<gene>
    <name evidence="10" type="primary">miaA</name>
    <name evidence="15" type="ORF">SRAA_0672</name>
</gene>
<keyword evidence="7 10" id="KW-0067">ATP-binding</keyword>
<comment type="subunit">
    <text evidence="10">Monomer.</text>
</comment>
<comment type="similarity">
    <text evidence="3 10 13">Belongs to the IPP transferase family.</text>
</comment>
<evidence type="ECO:0000256" key="12">
    <source>
        <dbReference type="RuleBase" id="RU003784"/>
    </source>
</evidence>
<dbReference type="InterPro" id="IPR027417">
    <property type="entry name" value="P-loop_NTPase"/>
</dbReference>
<evidence type="ECO:0000256" key="8">
    <source>
        <dbReference type="ARBA" id="ARBA00022842"/>
    </source>
</evidence>
<dbReference type="EC" id="2.5.1.75" evidence="10"/>
<dbReference type="Gene3D" id="3.40.50.300">
    <property type="entry name" value="P-loop containing nucleotide triphosphate hydrolases"/>
    <property type="match status" value="1"/>
</dbReference>
<proteinExistence type="inferred from homology"/>
<evidence type="ECO:0000256" key="13">
    <source>
        <dbReference type="RuleBase" id="RU003785"/>
    </source>
</evidence>
<dbReference type="HOGENOM" id="CLU_032616_0_0_4"/>
<comment type="catalytic activity">
    <reaction evidence="9 10 11">
        <text>adenosine(37) in tRNA + dimethylallyl diphosphate = N(6)-dimethylallyladenosine(37) in tRNA + diphosphate</text>
        <dbReference type="Rhea" id="RHEA:26482"/>
        <dbReference type="Rhea" id="RHEA-COMP:10162"/>
        <dbReference type="Rhea" id="RHEA-COMP:10375"/>
        <dbReference type="ChEBI" id="CHEBI:33019"/>
        <dbReference type="ChEBI" id="CHEBI:57623"/>
        <dbReference type="ChEBI" id="CHEBI:74411"/>
        <dbReference type="ChEBI" id="CHEBI:74415"/>
        <dbReference type="EC" id="2.5.1.75"/>
    </reaction>
</comment>
<keyword evidence="5 10" id="KW-0819">tRNA processing</keyword>
<comment type="cofactor">
    <cofactor evidence="1 10">
        <name>Mg(2+)</name>
        <dbReference type="ChEBI" id="CHEBI:18420"/>
    </cofactor>
</comment>
<name>A0A060NG07_9BURK</name>
<dbReference type="PANTHER" id="PTHR11088:SF60">
    <property type="entry name" value="TRNA DIMETHYLALLYLTRANSFERASE"/>
    <property type="match status" value="1"/>
</dbReference>
<evidence type="ECO:0000256" key="10">
    <source>
        <dbReference type="HAMAP-Rule" id="MF_00185"/>
    </source>
</evidence>
<dbReference type="InterPro" id="IPR018022">
    <property type="entry name" value="IPT"/>
</dbReference>
<dbReference type="InterPro" id="IPR039657">
    <property type="entry name" value="Dimethylallyltransferase"/>
</dbReference>
<comment type="function">
    <text evidence="2 10 12">Catalyzes the transfer of a dimethylallyl group onto the adenine at position 37 in tRNAs that read codons beginning with uridine, leading to the formation of N6-(dimethylallyl)adenosine (i(6)A).</text>
</comment>
<evidence type="ECO:0000256" key="11">
    <source>
        <dbReference type="RuleBase" id="RU003783"/>
    </source>
</evidence>
<comment type="caution">
    <text evidence="10">Lacks conserved residue(s) required for the propagation of feature annotation.</text>
</comment>
<dbReference type="GO" id="GO:0006400">
    <property type="term" value="P:tRNA modification"/>
    <property type="evidence" value="ECO:0007669"/>
    <property type="project" value="TreeGrafter"/>
</dbReference>
<feature type="compositionally biased region" description="Low complexity" evidence="14">
    <location>
        <begin position="188"/>
        <end position="203"/>
    </location>
</feature>
<feature type="binding site" evidence="10">
    <location>
        <begin position="13"/>
        <end position="20"/>
    </location>
    <ligand>
        <name>ATP</name>
        <dbReference type="ChEBI" id="CHEBI:30616"/>
    </ligand>
</feature>
<evidence type="ECO:0000256" key="1">
    <source>
        <dbReference type="ARBA" id="ARBA00001946"/>
    </source>
</evidence>
<dbReference type="NCBIfam" id="TIGR00174">
    <property type="entry name" value="miaA"/>
    <property type="match status" value="1"/>
</dbReference>
<evidence type="ECO:0000256" key="3">
    <source>
        <dbReference type="ARBA" id="ARBA00005842"/>
    </source>
</evidence>
<feature type="region of interest" description="Disordered" evidence="14">
    <location>
        <begin position="179"/>
        <end position="203"/>
    </location>
</feature>
<dbReference type="PANTHER" id="PTHR11088">
    <property type="entry name" value="TRNA DIMETHYLALLYLTRANSFERASE"/>
    <property type="match status" value="1"/>
</dbReference>
<evidence type="ECO:0000256" key="5">
    <source>
        <dbReference type="ARBA" id="ARBA00022694"/>
    </source>
</evidence>
<sequence>MSPAPPAWIALAGPTASGKSALALALAQRWPVEIVSVDSALVYRGLDIGSAKPSLAERAAVPHHLIDILEPQQSYSAAAFVADAQRLLPQIAARGRLPLLVGGTLLYFKALFEGLDDMPAAHPDLRQAIEAEAAQKGWPALHAQLAAVDAPTAARLSPKDAQRIGRALEVWRASGRPLSSFHTRTKTKPAQPAAQPTAQPALPPLQINGQTGLLLALEPLDRAWLHQRIAQRFAAMLEQGFIDEVRALRERPELHPGLPALRSVGYRQLWEALDALAASGRSDFSAPERAALTERGSSATRQLAKRQLTWLRSLPQRQLLACEQPDLLQAACALLERAGLQRAA</sequence>
<accession>A0A060NG07</accession>
<evidence type="ECO:0000256" key="7">
    <source>
        <dbReference type="ARBA" id="ARBA00022840"/>
    </source>
</evidence>
<dbReference type="EMBL" id="AP014568">
    <property type="protein sequence ID" value="BAO80526.1"/>
    <property type="molecule type" value="Genomic_DNA"/>
</dbReference>
<evidence type="ECO:0000313" key="15">
    <source>
        <dbReference type="EMBL" id="BAO80526.1"/>
    </source>
</evidence>
<feature type="region of interest" description="Interaction with substrate tRNA" evidence="10">
    <location>
        <begin position="38"/>
        <end position="41"/>
    </location>
</feature>
<feature type="region of interest" description="Interaction with substrate tRNA" evidence="10">
    <location>
        <begin position="162"/>
        <end position="166"/>
    </location>
</feature>
<dbReference type="Proteomes" id="UP000067461">
    <property type="component" value="Chromosome"/>
</dbReference>